<dbReference type="Pfam" id="PF02777">
    <property type="entry name" value="Sod_Fe_C"/>
    <property type="match status" value="1"/>
</dbReference>
<dbReference type="VEuPathDB" id="FungiDB:C5L36_0D02080"/>
<dbReference type="Proteomes" id="UP000029867">
    <property type="component" value="Unassembled WGS sequence"/>
</dbReference>
<comment type="caution">
    <text evidence="4">The sequence shown here is derived from an EMBL/GenBank/DDBJ whole genome shotgun (WGS) entry which is preliminary data.</text>
</comment>
<protein>
    <recommendedName>
        <fullName evidence="3">Manganese/iron superoxide dismutase C-terminal domain-containing protein</fullName>
    </recommendedName>
</protein>
<proteinExistence type="predicted"/>
<dbReference type="HOGENOM" id="CLU_1582351_0_0_1"/>
<feature type="region of interest" description="Disordered" evidence="2">
    <location>
        <begin position="91"/>
        <end position="110"/>
    </location>
</feature>
<evidence type="ECO:0000256" key="2">
    <source>
        <dbReference type="SAM" id="MobiDB-lite"/>
    </source>
</evidence>
<evidence type="ECO:0000259" key="3">
    <source>
        <dbReference type="Pfam" id="PF02777"/>
    </source>
</evidence>
<name>A0A099NSV1_PICKU</name>
<feature type="non-terminal residue" evidence="4">
    <location>
        <position position="1"/>
    </location>
</feature>
<evidence type="ECO:0000313" key="5">
    <source>
        <dbReference type="Proteomes" id="UP000029867"/>
    </source>
</evidence>
<dbReference type="AlphaFoldDB" id="A0A099NSV1"/>
<gene>
    <name evidence="4" type="ORF">JL09_g5925</name>
</gene>
<dbReference type="SUPFAM" id="SSF54719">
    <property type="entry name" value="Fe,Mn superoxide dismutase (SOD), C-terminal domain"/>
    <property type="match status" value="1"/>
</dbReference>
<feature type="compositionally biased region" description="Basic and acidic residues" evidence="2">
    <location>
        <begin position="91"/>
        <end position="100"/>
    </location>
</feature>
<organism evidence="4 5">
    <name type="scientific">Pichia kudriavzevii</name>
    <name type="common">Yeast</name>
    <name type="synonym">Issatchenkia orientalis</name>
    <dbReference type="NCBI Taxonomy" id="4909"/>
    <lineage>
        <taxon>Eukaryota</taxon>
        <taxon>Fungi</taxon>
        <taxon>Dikarya</taxon>
        <taxon>Ascomycota</taxon>
        <taxon>Saccharomycotina</taxon>
        <taxon>Pichiomycetes</taxon>
        <taxon>Pichiales</taxon>
        <taxon>Pichiaceae</taxon>
        <taxon>Pichia</taxon>
    </lineage>
</organism>
<dbReference type="GO" id="GO:0005737">
    <property type="term" value="C:cytoplasm"/>
    <property type="evidence" value="ECO:0007669"/>
    <property type="project" value="TreeGrafter"/>
</dbReference>
<dbReference type="InterPro" id="IPR019832">
    <property type="entry name" value="Mn/Fe_SOD_C"/>
</dbReference>
<accession>A0A099NSV1</accession>
<dbReference type="GO" id="GO:0004784">
    <property type="term" value="F:superoxide dismutase activity"/>
    <property type="evidence" value="ECO:0007669"/>
    <property type="project" value="InterPro"/>
</dbReference>
<reference evidence="5" key="1">
    <citation type="journal article" date="2014" name="Microb. Cell Fact.">
        <title>Exploiting Issatchenkia orientalis SD108 for succinic acid production.</title>
        <authorList>
            <person name="Xiao H."/>
            <person name="Shao Z."/>
            <person name="Jiang Y."/>
            <person name="Dole S."/>
            <person name="Zhao H."/>
        </authorList>
    </citation>
    <scope>NUCLEOTIDE SEQUENCE [LARGE SCALE GENOMIC DNA]</scope>
    <source>
        <strain evidence="5">SD108</strain>
    </source>
</reference>
<dbReference type="GO" id="GO:0046872">
    <property type="term" value="F:metal ion binding"/>
    <property type="evidence" value="ECO:0007669"/>
    <property type="project" value="InterPro"/>
</dbReference>
<dbReference type="InterPro" id="IPR036314">
    <property type="entry name" value="SOD_C_sf"/>
</dbReference>
<dbReference type="PANTHER" id="PTHR43595">
    <property type="entry name" value="37S RIBOSOMAL PROTEIN S26, MITOCHONDRIAL"/>
    <property type="match status" value="1"/>
</dbReference>
<dbReference type="EMBL" id="JQFK01001145">
    <property type="protein sequence ID" value="KGK34926.1"/>
    <property type="molecule type" value="Genomic_DNA"/>
</dbReference>
<dbReference type="Gene3D" id="3.55.40.20">
    <property type="entry name" value="Iron/manganese superoxide dismutase, C-terminal domain"/>
    <property type="match status" value="1"/>
</dbReference>
<feature type="domain" description="Manganese/iron superoxide dismutase C-terminal" evidence="3">
    <location>
        <begin position="16"/>
        <end position="56"/>
    </location>
</feature>
<sequence>SLITFKPSFKSSPLNSDLVKLINKSFGSIEEFQTLLFHSAASIKGNGYTWLTYNHIDASTNDFNKLSHLSILNTYNSGIPLNFTNRRISNGREHDKRVSGESETNSSIPNLEDAKFNNVNEFQITPLFAIGSNPSFWLRDYGVFGKKQYVNNVINAIDWEIVENRLPSK</sequence>
<comment type="function">
    <text evidence="1">Component of the mitochondrial ribosome (mitoribosome), a dedicated translation machinery responsible for the synthesis of mitochondrial genome-encoded proteins, including at least some of the essential transmembrane subunits of the mitochondrial respiratory chain. The mitoribosomes are attached to the mitochondrial inner membrane and translation products are cotranslationally integrated into the membrane.</text>
</comment>
<evidence type="ECO:0000313" key="4">
    <source>
        <dbReference type="EMBL" id="KGK34926.1"/>
    </source>
</evidence>
<dbReference type="eggNOG" id="KOG0876">
    <property type="taxonomic scope" value="Eukaryota"/>
</dbReference>
<dbReference type="PANTHER" id="PTHR43595:SF1">
    <property type="entry name" value="SMALL RIBOSOMAL SUBUNIT PROTEIN MS43"/>
    <property type="match status" value="1"/>
</dbReference>
<evidence type="ECO:0000256" key="1">
    <source>
        <dbReference type="ARBA" id="ARBA00037226"/>
    </source>
</evidence>